<feature type="transmembrane region" description="Helical" evidence="9">
    <location>
        <begin position="123"/>
        <end position="145"/>
    </location>
</feature>
<dbReference type="Pfam" id="PF04290">
    <property type="entry name" value="DctQ"/>
    <property type="match status" value="1"/>
</dbReference>
<dbReference type="Proteomes" id="UP000076268">
    <property type="component" value="Unassembled WGS sequence"/>
</dbReference>
<feature type="transmembrane region" description="Helical" evidence="9">
    <location>
        <begin position="86"/>
        <end position="103"/>
    </location>
</feature>
<evidence type="ECO:0000313" key="12">
    <source>
        <dbReference type="Proteomes" id="UP000076268"/>
    </source>
</evidence>
<reference evidence="11 12" key="1">
    <citation type="submission" date="2016-02" db="EMBL/GenBank/DDBJ databases">
        <title>Anaerosporomusa subterraneum gen. nov., sp. nov., a spore-forming obligate anaerobe isolated from saprolite.</title>
        <authorList>
            <person name="Choi J.K."/>
            <person name="Shah M."/>
            <person name="Yee N."/>
        </authorList>
    </citation>
    <scope>NUCLEOTIDE SEQUENCE [LARGE SCALE GENOMIC DNA]</scope>
    <source>
        <strain evidence="11 12">RU4</strain>
    </source>
</reference>
<protein>
    <recommendedName>
        <fullName evidence="10">Tripartite ATP-independent periplasmic transporters DctQ component domain-containing protein</fullName>
    </recommendedName>
</protein>
<evidence type="ECO:0000256" key="5">
    <source>
        <dbReference type="ARBA" id="ARBA00022692"/>
    </source>
</evidence>
<keyword evidence="3" id="KW-1003">Cell membrane</keyword>
<comment type="caution">
    <text evidence="11">The sequence shown here is derived from an EMBL/GenBank/DDBJ whole genome shotgun (WGS) entry which is preliminary data.</text>
</comment>
<evidence type="ECO:0000313" key="11">
    <source>
        <dbReference type="EMBL" id="KYZ76899.1"/>
    </source>
</evidence>
<comment type="similarity">
    <text evidence="8">Belongs to the TRAP transporter small permease family.</text>
</comment>
<dbReference type="AlphaFoldDB" id="A0A154BSK7"/>
<dbReference type="RefSeq" id="WP_066240399.1">
    <property type="nucleotide sequence ID" value="NZ_LSGP01000015.1"/>
</dbReference>
<dbReference type="EMBL" id="LSGP01000015">
    <property type="protein sequence ID" value="KYZ76899.1"/>
    <property type="molecule type" value="Genomic_DNA"/>
</dbReference>
<evidence type="ECO:0000256" key="1">
    <source>
        <dbReference type="ARBA" id="ARBA00004429"/>
    </source>
</evidence>
<comment type="subcellular location">
    <subcellularLocation>
        <location evidence="1">Cell inner membrane</location>
        <topology evidence="1">Multi-pass membrane protein</topology>
    </subcellularLocation>
</comment>
<dbReference type="OrthoDB" id="9815614at2"/>
<keyword evidence="6 9" id="KW-1133">Transmembrane helix</keyword>
<feature type="domain" description="Tripartite ATP-independent periplasmic transporters DctQ component" evidence="10">
    <location>
        <begin position="23"/>
        <end position="148"/>
    </location>
</feature>
<keyword evidence="12" id="KW-1185">Reference proteome</keyword>
<gene>
    <name evidence="11" type="ORF">AXX12_18350</name>
</gene>
<dbReference type="GO" id="GO:0015740">
    <property type="term" value="P:C4-dicarboxylate transport"/>
    <property type="evidence" value="ECO:0007669"/>
    <property type="project" value="TreeGrafter"/>
</dbReference>
<sequence>MSRLYKFVESLLNVMMASFLFLMMVFILGNVILRYFFNSGLTWAEELSRFLFVWIVFIGAIGAMKDNKHLGFSSVVKQMPLAVKKLFVVISNIVMLWVLYLLLTGTWAMTVLGMNNRASSTDMPLAFMFGVGLITFSCMIVMVCINTYRAVYVEGAVNELIDLQESEDEVHLEKFAKGDDK</sequence>
<feature type="transmembrane region" description="Helical" evidence="9">
    <location>
        <begin position="49"/>
        <end position="65"/>
    </location>
</feature>
<evidence type="ECO:0000256" key="9">
    <source>
        <dbReference type="SAM" id="Phobius"/>
    </source>
</evidence>
<dbReference type="PANTHER" id="PTHR35011">
    <property type="entry name" value="2,3-DIKETO-L-GULONATE TRAP TRANSPORTER SMALL PERMEASE PROTEIN YIAM"/>
    <property type="match status" value="1"/>
</dbReference>
<dbReference type="PANTHER" id="PTHR35011:SF2">
    <property type="entry name" value="2,3-DIKETO-L-GULONATE TRAP TRANSPORTER SMALL PERMEASE PROTEIN YIAM"/>
    <property type="match status" value="1"/>
</dbReference>
<evidence type="ECO:0000256" key="4">
    <source>
        <dbReference type="ARBA" id="ARBA00022519"/>
    </source>
</evidence>
<evidence type="ECO:0000256" key="2">
    <source>
        <dbReference type="ARBA" id="ARBA00022448"/>
    </source>
</evidence>
<accession>A0A154BSK7</accession>
<dbReference type="InterPro" id="IPR007387">
    <property type="entry name" value="TRAP_DctQ"/>
</dbReference>
<evidence type="ECO:0000256" key="7">
    <source>
        <dbReference type="ARBA" id="ARBA00023136"/>
    </source>
</evidence>
<name>A0A154BSK7_ANASB</name>
<feature type="transmembrane region" description="Helical" evidence="9">
    <location>
        <begin position="12"/>
        <end position="37"/>
    </location>
</feature>
<dbReference type="GO" id="GO:0022857">
    <property type="term" value="F:transmembrane transporter activity"/>
    <property type="evidence" value="ECO:0007669"/>
    <property type="project" value="TreeGrafter"/>
</dbReference>
<keyword evidence="4" id="KW-0997">Cell inner membrane</keyword>
<evidence type="ECO:0000256" key="3">
    <source>
        <dbReference type="ARBA" id="ARBA00022475"/>
    </source>
</evidence>
<dbReference type="STRING" id="1794912.AXX12_18350"/>
<evidence type="ECO:0000259" key="10">
    <source>
        <dbReference type="Pfam" id="PF04290"/>
    </source>
</evidence>
<evidence type="ECO:0000256" key="6">
    <source>
        <dbReference type="ARBA" id="ARBA00022989"/>
    </source>
</evidence>
<organism evidence="11 12">
    <name type="scientific">Anaerosporomusa subterranea</name>
    <dbReference type="NCBI Taxonomy" id="1794912"/>
    <lineage>
        <taxon>Bacteria</taxon>
        <taxon>Bacillati</taxon>
        <taxon>Bacillota</taxon>
        <taxon>Negativicutes</taxon>
        <taxon>Acetonemataceae</taxon>
        <taxon>Anaerosporomusa</taxon>
    </lineage>
</organism>
<keyword evidence="7 9" id="KW-0472">Membrane</keyword>
<evidence type="ECO:0000256" key="8">
    <source>
        <dbReference type="ARBA" id="ARBA00038436"/>
    </source>
</evidence>
<proteinExistence type="inferred from homology"/>
<keyword evidence="2" id="KW-0813">Transport</keyword>
<dbReference type="InterPro" id="IPR055348">
    <property type="entry name" value="DctQ"/>
</dbReference>
<dbReference type="GO" id="GO:0005886">
    <property type="term" value="C:plasma membrane"/>
    <property type="evidence" value="ECO:0007669"/>
    <property type="project" value="UniProtKB-SubCell"/>
</dbReference>
<keyword evidence="5 9" id="KW-0812">Transmembrane</keyword>